<evidence type="ECO:0000313" key="14">
    <source>
        <dbReference type="Proteomes" id="UP001374535"/>
    </source>
</evidence>
<dbReference type="GO" id="GO:0005576">
    <property type="term" value="C:extracellular region"/>
    <property type="evidence" value="ECO:0007669"/>
    <property type="project" value="UniProtKB-SubCell"/>
</dbReference>
<keyword evidence="6" id="KW-0645">Protease</keyword>
<evidence type="ECO:0000256" key="6">
    <source>
        <dbReference type="ARBA" id="ARBA00022670"/>
    </source>
</evidence>
<feature type="signal peptide" evidence="11">
    <location>
        <begin position="1"/>
        <end position="21"/>
    </location>
</feature>
<evidence type="ECO:0000256" key="7">
    <source>
        <dbReference type="ARBA" id="ARBA00022729"/>
    </source>
</evidence>
<dbReference type="Pfam" id="PF05938">
    <property type="entry name" value="Self-incomp_S1"/>
    <property type="match status" value="1"/>
</dbReference>
<evidence type="ECO:0000256" key="1">
    <source>
        <dbReference type="ARBA" id="ARBA00004613"/>
    </source>
</evidence>
<evidence type="ECO:0000256" key="3">
    <source>
        <dbReference type="ARBA" id="ARBA00008455"/>
    </source>
</evidence>
<reference evidence="13 14" key="1">
    <citation type="journal article" date="2023" name="Life. Sci Alliance">
        <title>Evolutionary insights into 3D genome organization and epigenetic landscape of Vigna mungo.</title>
        <authorList>
            <person name="Junaid A."/>
            <person name="Singh B."/>
            <person name="Bhatia S."/>
        </authorList>
    </citation>
    <scope>NUCLEOTIDE SEQUENCE [LARGE SCALE GENOMIC DNA]</scope>
    <source>
        <strain evidence="13">Urdbean</strain>
    </source>
</reference>
<accession>A0AAQ3NSI3</accession>
<keyword evidence="4" id="KW-0713">Self-incompatibility</keyword>
<dbReference type="GO" id="GO:0008234">
    <property type="term" value="F:cysteine-type peptidase activity"/>
    <property type="evidence" value="ECO:0007669"/>
    <property type="project" value="UniProtKB-KW"/>
</dbReference>
<keyword evidence="5" id="KW-0964">Secreted</keyword>
<feature type="domain" description="Peptidase C1A papain C-terminal" evidence="12">
    <location>
        <begin position="1"/>
        <end position="193"/>
    </location>
</feature>
<dbReference type="Gene3D" id="2.40.50.170">
    <property type="entry name" value="Cysteine proteinases. Chain C"/>
    <property type="match status" value="1"/>
</dbReference>
<dbReference type="InterPro" id="IPR000668">
    <property type="entry name" value="Peptidase_C1A_C"/>
</dbReference>
<comment type="subcellular location">
    <subcellularLocation>
        <location evidence="1">Secreted</location>
    </subcellularLocation>
</comment>
<evidence type="ECO:0000313" key="13">
    <source>
        <dbReference type="EMBL" id="WVZ15005.1"/>
    </source>
</evidence>
<keyword evidence="9" id="KW-0788">Thiol protease</keyword>
<dbReference type="Proteomes" id="UP001374535">
    <property type="component" value="Chromosome 4"/>
</dbReference>
<keyword evidence="8" id="KW-0378">Hydrolase</keyword>
<dbReference type="InterPro" id="IPR039417">
    <property type="entry name" value="Peptidase_C1A_papain-like"/>
</dbReference>
<comment type="similarity">
    <text evidence="3">Belongs to the peptidase C1 family.</text>
</comment>
<dbReference type="PRINTS" id="PR00705">
    <property type="entry name" value="PAPAIN"/>
</dbReference>
<evidence type="ECO:0000256" key="9">
    <source>
        <dbReference type="ARBA" id="ARBA00022807"/>
    </source>
</evidence>
<dbReference type="InterPro" id="IPR010264">
    <property type="entry name" value="Self-incomp_S1"/>
</dbReference>
<sequence>MTIFFNVGSCWSFLAIGVLEGINKIVTSELISLLSEQELVDCDTGYNMGCNGGLMDYAFEFIINNGGIDSEEDYPYRAIDVTCDQYRKNAKVVSIDSYEDVNSYDELALKKTDANHPVSVAIEGGGREFQFYSSDVFTGRCGTTLDHGVVAVGSGTKNGHDYWIIKNSWGADKGEEGYIRMKRNLATKITNAVILMQSVSDLVNKYIDGENDVFTGRCGTTLDHGVLAVGYGTKNGHDYWIIKNSWGADKEEEGYIRMERNLGNIFLQRLRKFGWKMKGACTYICDVFTGRCGTILYHGVLAVGYGTKNGPDYWIIKNSWGADKGEEGYIRMERNLGKIFLQRLRKLGWKMKDVFTGRCGTTLDHGVVAVGYDTKNGPDYWIIKNSWGAYKREEGYIRMERNDVLTGRCGITLDHAVVAVGYGTKNGPDYWIIKNSWGVDKGEEGYIRMERNLGNIFLQRLRKLGWKMNGDVFTGRCGTTLDHGVVVVGYGTKNGPDYWIIKDSWGVDKGQEGYIRMETNLGNIFLQRLRKLGWKMNGACTYICDVFTERCGTTLDHGVVAVGYGTKNGHDYWIIKNSWGADKGEEGYIRMERNLGNIFLQRLRKLGWKMKGSVSDLVNKYINGENVGFCAKEEQNIFTGRCGTTLDHGVVVVGYGTKNGHDYWIIKNSWGADKGEEDTSEWKEIWVTYFCRGANLDDAAFLPSDAESSSTFAVRSAVRPSSSIFHPKKEEGTCKSTPTIKLDVGDGKPSILSKLMLRVRRGWTSLVIRPSKRMDKLDRPVRDILPEDEVAPSEVEKGLIPNIVNVAISNFLDSKVLSVHCKDKHNDLGTHTLKYGETYEFRFRPNIFWKEQAILLTFINKIRMNVINVYGTF</sequence>
<organism evidence="13 14">
    <name type="scientific">Vigna mungo</name>
    <name type="common">Black gram</name>
    <name type="synonym">Phaseolus mungo</name>
    <dbReference type="NCBI Taxonomy" id="3915"/>
    <lineage>
        <taxon>Eukaryota</taxon>
        <taxon>Viridiplantae</taxon>
        <taxon>Streptophyta</taxon>
        <taxon>Embryophyta</taxon>
        <taxon>Tracheophyta</taxon>
        <taxon>Spermatophyta</taxon>
        <taxon>Magnoliopsida</taxon>
        <taxon>eudicotyledons</taxon>
        <taxon>Gunneridae</taxon>
        <taxon>Pentapetalae</taxon>
        <taxon>rosids</taxon>
        <taxon>fabids</taxon>
        <taxon>Fabales</taxon>
        <taxon>Fabaceae</taxon>
        <taxon>Papilionoideae</taxon>
        <taxon>50 kb inversion clade</taxon>
        <taxon>NPAAA clade</taxon>
        <taxon>indigoferoid/millettioid clade</taxon>
        <taxon>Phaseoleae</taxon>
        <taxon>Vigna</taxon>
    </lineage>
</organism>
<evidence type="ECO:0000256" key="11">
    <source>
        <dbReference type="SAM" id="SignalP"/>
    </source>
</evidence>
<dbReference type="Gene3D" id="3.90.70.10">
    <property type="entry name" value="Cysteine proteinases"/>
    <property type="match status" value="7"/>
</dbReference>
<proteinExistence type="inferred from homology"/>
<evidence type="ECO:0000256" key="10">
    <source>
        <dbReference type="ARBA" id="ARBA00023157"/>
    </source>
</evidence>
<name>A0AAQ3NSI3_VIGMU</name>
<evidence type="ECO:0000259" key="12">
    <source>
        <dbReference type="SMART" id="SM00645"/>
    </source>
</evidence>
<evidence type="ECO:0000256" key="4">
    <source>
        <dbReference type="ARBA" id="ARBA00022471"/>
    </source>
</evidence>
<keyword evidence="10" id="KW-1015">Disulfide bond</keyword>
<dbReference type="SUPFAM" id="SSF54001">
    <property type="entry name" value="Cysteine proteinases"/>
    <property type="match status" value="8"/>
</dbReference>
<dbReference type="Pfam" id="PF00112">
    <property type="entry name" value="Peptidase_C1"/>
    <property type="match status" value="7"/>
</dbReference>
<dbReference type="CDD" id="cd02248">
    <property type="entry name" value="Peptidase_C1A"/>
    <property type="match status" value="1"/>
</dbReference>
<dbReference type="GO" id="GO:0060320">
    <property type="term" value="P:rejection of self pollen"/>
    <property type="evidence" value="ECO:0007669"/>
    <property type="project" value="UniProtKB-KW"/>
</dbReference>
<dbReference type="InterPro" id="IPR025660">
    <property type="entry name" value="Pept_his_AS"/>
</dbReference>
<evidence type="ECO:0000256" key="5">
    <source>
        <dbReference type="ARBA" id="ARBA00022525"/>
    </source>
</evidence>
<dbReference type="PROSITE" id="PS00639">
    <property type="entry name" value="THIOL_PROTEASE_HIS"/>
    <property type="match status" value="7"/>
</dbReference>
<protein>
    <recommendedName>
        <fullName evidence="12">Peptidase C1A papain C-terminal domain-containing protein</fullName>
    </recommendedName>
</protein>
<keyword evidence="14" id="KW-1185">Reference proteome</keyword>
<keyword evidence="7 11" id="KW-0732">Signal</keyword>
<feature type="chain" id="PRO_5042895385" description="Peptidase C1A papain C-terminal domain-containing protein" evidence="11">
    <location>
        <begin position="22"/>
        <end position="873"/>
    </location>
</feature>
<comment type="similarity">
    <text evidence="2">Belongs to the plant self-incompatibility (S1) protein family.</text>
</comment>
<dbReference type="InterPro" id="IPR013128">
    <property type="entry name" value="Peptidase_C1A"/>
</dbReference>
<gene>
    <name evidence="13" type="ORF">V8G54_012571</name>
</gene>
<dbReference type="PANTHER" id="PTHR12411">
    <property type="entry name" value="CYSTEINE PROTEASE FAMILY C1-RELATED"/>
    <property type="match status" value="1"/>
</dbReference>
<evidence type="ECO:0000256" key="8">
    <source>
        <dbReference type="ARBA" id="ARBA00022801"/>
    </source>
</evidence>
<dbReference type="InterPro" id="IPR038765">
    <property type="entry name" value="Papain-like_cys_pep_sf"/>
</dbReference>
<evidence type="ECO:0000256" key="2">
    <source>
        <dbReference type="ARBA" id="ARBA00005581"/>
    </source>
</evidence>
<dbReference type="GO" id="GO:0006508">
    <property type="term" value="P:proteolysis"/>
    <property type="evidence" value="ECO:0007669"/>
    <property type="project" value="UniProtKB-KW"/>
</dbReference>
<dbReference type="AlphaFoldDB" id="A0AAQ3NSI3"/>
<dbReference type="SMART" id="SM00645">
    <property type="entry name" value="Pept_C1"/>
    <property type="match status" value="1"/>
</dbReference>
<dbReference type="EMBL" id="CP144697">
    <property type="protein sequence ID" value="WVZ15005.1"/>
    <property type="molecule type" value="Genomic_DNA"/>
</dbReference>